<reference evidence="8 9" key="1">
    <citation type="submission" date="2014-06" db="EMBL/GenBank/DDBJ databases">
        <authorList>
            <person name="Swart Estienne"/>
        </authorList>
    </citation>
    <scope>NUCLEOTIDE SEQUENCE [LARGE SCALE GENOMIC DNA]</scope>
    <source>
        <strain evidence="8 9">130c</strain>
    </source>
</reference>
<keyword evidence="3 7" id="KW-0812">Transmembrane</keyword>
<evidence type="ECO:0000256" key="5">
    <source>
        <dbReference type="ARBA" id="ARBA00023136"/>
    </source>
</evidence>
<feature type="transmembrane region" description="Helical" evidence="7">
    <location>
        <begin position="296"/>
        <end position="313"/>
    </location>
</feature>
<dbReference type="InterPro" id="IPR019395">
    <property type="entry name" value="Transmembrane_161A/B"/>
</dbReference>
<comment type="similarity">
    <text evidence="2">Belongs to the TMEM161 family.</text>
</comment>
<dbReference type="PANTHER" id="PTHR13624">
    <property type="entry name" value="RE42071P"/>
    <property type="match status" value="1"/>
</dbReference>
<feature type="transmembrane region" description="Helical" evidence="7">
    <location>
        <begin position="365"/>
        <end position="384"/>
    </location>
</feature>
<dbReference type="Pfam" id="PF10268">
    <property type="entry name" value="Tmemb_161AB"/>
    <property type="match status" value="1"/>
</dbReference>
<organism evidence="8 9">
    <name type="scientific">Stylonychia lemnae</name>
    <name type="common">Ciliate</name>
    <dbReference type="NCBI Taxonomy" id="5949"/>
    <lineage>
        <taxon>Eukaryota</taxon>
        <taxon>Sar</taxon>
        <taxon>Alveolata</taxon>
        <taxon>Ciliophora</taxon>
        <taxon>Intramacronucleata</taxon>
        <taxon>Spirotrichea</taxon>
        <taxon>Stichotrichia</taxon>
        <taxon>Sporadotrichida</taxon>
        <taxon>Oxytrichidae</taxon>
        <taxon>Stylonychinae</taxon>
        <taxon>Stylonychia</taxon>
    </lineage>
</organism>
<keyword evidence="4 7" id="KW-1133">Transmembrane helix</keyword>
<evidence type="ECO:0000256" key="1">
    <source>
        <dbReference type="ARBA" id="ARBA00004141"/>
    </source>
</evidence>
<dbReference type="Proteomes" id="UP000039865">
    <property type="component" value="Unassembled WGS sequence"/>
</dbReference>
<accession>A0A077ZSE2</accession>
<proteinExistence type="inferred from homology"/>
<dbReference type="GO" id="GO:0016020">
    <property type="term" value="C:membrane"/>
    <property type="evidence" value="ECO:0007669"/>
    <property type="project" value="UniProtKB-SubCell"/>
</dbReference>
<evidence type="ECO:0000313" key="8">
    <source>
        <dbReference type="EMBL" id="CDW72459.1"/>
    </source>
</evidence>
<keyword evidence="5 7" id="KW-0472">Membrane</keyword>
<dbReference type="OrthoDB" id="319214at2759"/>
<feature type="transmembrane region" description="Helical" evidence="7">
    <location>
        <begin position="150"/>
        <end position="168"/>
    </location>
</feature>
<dbReference type="InParanoid" id="A0A077ZSE2"/>
<feature type="transmembrane region" description="Helical" evidence="7">
    <location>
        <begin position="82"/>
        <end position="102"/>
    </location>
</feature>
<feature type="transmembrane region" description="Helical" evidence="7">
    <location>
        <begin position="446"/>
        <end position="470"/>
    </location>
</feature>
<feature type="transmembrane region" description="Helical" evidence="7">
    <location>
        <begin position="114"/>
        <end position="130"/>
    </location>
</feature>
<feature type="transmembrane region" description="Helical" evidence="7">
    <location>
        <begin position="205"/>
        <end position="233"/>
    </location>
</feature>
<evidence type="ECO:0000256" key="3">
    <source>
        <dbReference type="ARBA" id="ARBA00022692"/>
    </source>
</evidence>
<evidence type="ECO:0000256" key="6">
    <source>
        <dbReference type="ARBA" id="ARBA00023180"/>
    </source>
</evidence>
<evidence type="ECO:0000313" key="9">
    <source>
        <dbReference type="Proteomes" id="UP000039865"/>
    </source>
</evidence>
<gene>
    <name evidence="8" type="primary">Contig12412.g13249</name>
    <name evidence="8" type="ORF">STYLEM_1419</name>
</gene>
<evidence type="ECO:0008006" key="10">
    <source>
        <dbReference type="Google" id="ProtNLM"/>
    </source>
</evidence>
<protein>
    <recommendedName>
        <fullName evidence="10">Transmembrane protein</fullName>
    </recommendedName>
</protein>
<dbReference type="OMA" id="QVPFAND"/>
<dbReference type="AlphaFoldDB" id="A0A077ZSE2"/>
<evidence type="ECO:0000256" key="4">
    <source>
        <dbReference type="ARBA" id="ARBA00022989"/>
    </source>
</evidence>
<dbReference type="PANTHER" id="PTHR13624:SF6">
    <property type="entry name" value="EMEI"/>
    <property type="match status" value="1"/>
</dbReference>
<dbReference type="EMBL" id="CCKQ01001355">
    <property type="protein sequence ID" value="CDW72459.1"/>
    <property type="molecule type" value="Genomic_DNA"/>
</dbReference>
<sequence length="476" mass="56605">MKLRKGNIMSMKLVKGLVTYVPPVDADFDVLEKTNQSGRENKKGEINKYDRKKISSKAKFPLRTIEIDEQFLKHNQEFFVEYDFFFMLFIVILVMFMITQTFRIILPDQMESNLTFYMMLFLLLMTLVNLMKNTFNQGYFNLSDETKMEFLVGFKAFFVVFGLLKFYGSQTFFDSNMEKAHDKTLERVNQTMELFGGRLDLPYEFTYSIMAITAGVISFSTVKLNIRFAYYFFMLTRNRSIVLATKIGDERRRYKLLLAFMFINLLSPILIILLFIQPLIEQFVVPEYMVVETWRVIRTGVLVVAVCLRMMTFREELQFLFNESYFLVQKLMIDKNEKLFRYIKLRIQENFLNTWYNIYQQTCNLILPMLLLLIYVHRLVSSILSTQQSNALDYQKIYTRITEQQNQASKNGLKFEFNIFEDTTSLSEVFAEISAKGLLTLDFYEAIFGFIIFWFFFSNFLVTVFSLLYYRKYVSK</sequence>
<comment type="subcellular location">
    <subcellularLocation>
        <location evidence="1">Membrane</location>
        <topology evidence="1">Multi-pass membrane protein</topology>
    </subcellularLocation>
</comment>
<keyword evidence="9" id="KW-1185">Reference proteome</keyword>
<name>A0A077ZSE2_STYLE</name>
<evidence type="ECO:0000256" key="7">
    <source>
        <dbReference type="SAM" id="Phobius"/>
    </source>
</evidence>
<evidence type="ECO:0000256" key="2">
    <source>
        <dbReference type="ARBA" id="ARBA00009706"/>
    </source>
</evidence>
<feature type="transmembrane region" description="Helical" evidence="7">
    <location>
        <begin position="254"/>
        <end position="276"/>
    </location>
</feature>
<keyword evidence="6" id="KW-0325">Glycoprotein</keyword>